<dbReference type="PhylomeDB" id="A0A0K6S9I0"/>
<dbReference type="EMBL" id="CDMZ01003442">
    <property type="protein sequence ID" value="CUC10290.1"/>
    <property type="molecule type" value="Genomic_DNA"/>
</dbReference>
<dbReference type="VEuPathDB" id="CryptoDB:Cvel_30066"/>
<gene>
    <name evidence="2" type="ORF">Cvel_30066.t2.CR1</name>
</gene>
<name>A0A0K6S9I0_9ALVE</name>
<organism evidence="2">
    <name type="scientific">Chromera velia CCMP2878</name>
    <dbReference type="NCBI Taxonomy" id="1169474"/>
    <lineage>
        <taxon>Eukaryota</taxon>
        <taxon>Sar</taxon>
        <taxon>Alveolata</taxon>
        <taxon>Colpodellida</taxon>
        <taxon>Chromeraceae</taxon>
        <taxon>Chromera</taxon>
    </lineage>
</organism>
<proteinExistence type="predicted"/>
<reference evidence="2" key="1">
    <citation type="submission" date="2014-11" db="EMBL/GenBank/DDBJ databases">
        <title>Molecular phylogeny of cliff fern family Woodsiaceae with morphological implications.</title>
        <authorList>
            <person name="Shao Y.-Z."/>
            <person name="Wei R."/>
            <person name="Zhang X.-C."/>
        </authorList>
    </citation>
    <scope>NUCLEOTIDE SEQUENCE</scope>
</reference>
<sequence length="170" mass="18054">MPSTAISRLLKSYTASRLAEMQAQDGEVDTGDKEECQGACTEAEEVTTVSTTVTLGIDRMGMLHHLDNECQHATIAGRHHTSSRTVQNCGTRETNGVEGHSRGNSPVVPATLALSAAGGSGLKVLGETTISLSHPNNPEKKFLHTLLVTADTGYDLVLGQDFLKLKDPVV</sequence>
<evidence type="ECO:0000313" key="2">
    <source>
        <dbReference type="EMBL" id="CUC10290.1"/>
    </source>
</evidence>
<feature type="region of interest" description="Disordered" evidence="1">
    <location>
        <begin position="79"/>
        <end position="105"/>
    </location>
</feature>
<protein>
    <submittedName>
        <fullName evidence="2">Uncharacterized protein</fullName>
    </submittedName>
</protein>
<dbReference type="AlphaFoldDB" id="A0A0K6S9I0"/>
<accession>A0A0K6S9I0</accession>
<feature type="compositionally biased region" description="Polar residues" evidence="1">
    <location>
        <begin position="83"/>
        <end position="94"/>
    </location>
</feature>
<evidence type="ECO:0000256" key="1">
    <source>
        <dbReference type="SAM" id="MobiDB-lite"/>
    </source>
</evidence>